<dbReference type="Pfam" id="PF00232">
    <property type="entry name" value="Glyco_hydro_1"/>
    <property type="match status" value="1"/>
</dbReference>
<dbReference type="InterPro" id="IPR018120">
    <property type="entry name" value="Glyco_hydro_1_AS"/>
</dbReference>
<keyword evidence="8" id="KW-0624">Polysaccharide degradation</keyword>
<dbReference type="OrthoDB" id="9765195at2"/>
<dbReference type="PANTHER" id="PTHR10353">
    <property type="entry name" value="GLYCOSYL HYDROLASE"/>
    <property type="match status" value="1"/>
</dbReference>
<evidence type="ECO:0000313" key="15">
    <source>
        <dbReference type="Proteomes" id="UP000306740"/>
    </source>
</evidence>
<comment type="caution">
    <text evidence="14">The sequence shown here is derived from an EMBL/GenBank/DDBJ whole genome shotgun (WGS) entry which is preliminary data.</text>
</comment>
<dbReference type="InterPro" id="IPR033132">
    <property type="entry name" value="GH_1_N_CS"/>
</dbReference>
<dbReference type="InterPro" id="IPR017736">
    <property type="entry name" value="Glyco_hydro_1_beta-glucosidase"/>
</dbReference>
<reference evidence="14 15" key="1">
    <citation type="submission" date="2019-05" db="EMBL/GenBank/DDBJ databases">
        <title>Mumia sp. nov., isolated from the intestinal contents of plateau pika (Ochotona curzoniae) in the Qinghai-Tibet plateau of China.</title>
        <authorList>
            <person name="Tian Z."/>
        </authorList>
    </citation>
    <scope>NUCLEOTIDE SEQUENCE [LARGE SCALE GENOMIC DNA]</scope>
    <source>
        <strain evidence="15">527</strain>
        <strain evidence="14">Z527</strain>
    </source>
</reference>
<feature type="binding site" evidence="10">
    <location>
        <position position="30"/>
    </location>
    <ligand>
        <name>substrate</name>
    </ligand>
</feature>
<dbReference type="PRINTS" id="PR00131">
    <property type="entry name" value="GLHYDRLASE1"/>
</dbReference>
<accession>A0A5C4MLN3</accession>
<dbReference type="EMBL" id="VDFR01000080">
    <property type="protein sequence ID" value="TNC43626.1"/>
    <property type="molecule type" value="Genomic_DNA"/>
</dbReference>
<comment type="catalytic activity">
    <reaction evidence="1 12">
        <text>Hydrolysis of terminal, non-reducing beta-D-glucosyl residues with release of beta-D-glucose.</text>
        <dbReference type="EC" id="3.2.1.21"/>
    </reaction>
</comment>
<proteinExistence type="inferred from homology"/>
<keyword evidence="5" id="KW-0136">Cellulose degradation</keyword>
<keyword evidence="4 12" id="KW-0378">Hydrolase</keyword>
<evidence type="ECO:0000256" key="7">
    <source>
        <dbReference type="ARBA" id="ARBA00023295"/>
    </source>
</evidence>
<dbReference type="EMBL" id="VDFR01000053">
    <property type="protein sequence ID" value="TNC46660.1"/>
    <property type="molecule type" value="Genomic_DNA"/>
</dbReference>
<comment type="similarity">
    <text evidence="2 12">Belongs to the glycosyl hydrolase 1 family.</text>
</comment>
<evidence type="ECO:0000256" key="11">
    <source>
        <dbReference type="PROSITE-ProRule" id="PRU10055"/>
    </source>
</evidence>
<dbReference type="NCBIfam" id="TIGR03356">
    <property type="entry name" value="BGL"/>
    <property type="match status" value="1"/>
</dbReference>
<name>A0A5C4MLN3_9ACTN</name>
<dbReference type="GO" id="GO:0008422">
    <property type="term" value="F:beta-glucosidase activity"/>
    <property type="evidence" value="ECO:0007669"/>
    <property type="project" value="UniProtKB-EC"/>
</dbReference>
<dbReference type="Proteomes" id="UP000306740">
    <property type="component" value="Unassembled WGS sequence"/>
</dbReference>
<feature type="binding site" evidence="10">
    <location>
        <position position="131"/>
    </location>
    <ligand>
        <name>substrate</name>
    </ligand>
</feature>
<evidence type="ECO:0000256" key="10">
    <source>
        <dbReference type="PIRSR" id="PIRSR617736-2"/>
    </source>
</evidence>
<evidence type="ECO:0000256" key="12">
    <source>
        <dbReference type="RuleBase" id="RU361175"/>
    </source>
</evidence>
<feature type="binding site" evidence="10">
    <location>
        <begin position="424"/>
        <end position="425"/>
    </location>
    <ligand>
        <name>substrate</name>
    </ligand>
</feature>
<feature type="active site" description="Nucleophile" evidence="9 11">
    <location>
        <position position="370"/>
    </location>
</feature>
<organism evidence="14 15">
    <name type="scientific">Mumia zhuanghuii</name>
    <dbReference type="NCBI Taxonomy" id="2585211"/>
    <lineage>
        <taxon>Bacteria</taxon>
        <taxon>Bacillati</taxon>
        <taxon>Actinomycetota</taxon>
        <taxon>Actinomycetes</taxon>
        <taxon>Propionibacteriales</taxon>
        <taxon>Nocardioidaceae</taxon>
        <taxon>Mumia</taxon>
    </lineage>
</organism>
<dbReference type="PROSITE" id="PS00572">
    <property type="entry name" value="GLYCOSYL_HYDROL_F1_1"/>
    <property type="match status" value="1"/>
</dbReference>
<dbReference type="EC" id="3.2.1.21" evidence="3 12"/>
<evidence type="ECO:0000256" key="4">
    <source>
        <dbReference type="ARBA" id="ARBA00022801"/>
    </source>
</evidence>
<keyword evidence="7 12" id="KW-0326">Glycosidase</keyword>
<feature type="binding site" evidence="10">
    <location>
        <position position="417"/>
    </location>
    <ligand>
        <name>substrate</name>
    </ligand>
</feature>
<dbReference type="RefSeq" id="WP_139105919.1">
    <property type="nucleotide sequence ID" value="NZ_VDFR01000053.1"/>
</dbReference>
<evidence type="ECO:0000256" key="1">
    <source>
        <dbReference type="ARBA" id="ARBA00000448"/>
    </source>
</evidence>
<feature type="binding site" evidence="10">
    <location>
        <position position="175"/>
    </location>
    <ligand>
        <name>substrate</name>
    </ligand>
</feature>
<dbReference type="AlphaFoldDB" id="A0A5C4MLN3"/>
<feature type="active site" description="Proton donor" evidence="9">
    <location>
        <position position="176"/>
    </location>
</feature>
<dbReference type="PANTHER" id="PTHR10353:SF36">
    <property type="entry name" value="LP05116P"/>
    <property type="match status" value="1"/>
</dbReference>
<dbReference type="PROSITE" id="PS00653">
    <property type="entry name" value="GLYCOSYL_HYDROL_F1_2"/>
    <property type="match status" value="1"/>
</dbReference>
<dbReference type="InterPro" id="IPR017853">
    <property type="entry name" value="GH"/>
</dbReference>
<dbReference type="InterPro" id="IPR001360">
    <property type="entry name" value="Glyco_hydro_1"/>
</dbReference>
<evidence type="ECO:0000256" key="5">
    <source>
        <dbReference type="ARBA" id="ARBA00023001"/>
    </source>
</evidence>
<evidence type="ECO:0000256" key="3">
    <source>
        <dbReference type="ARBA" id="ARBA00012744"/>
    </source>
</evidence>
<dbReference type="Gene3D" id="3.20.20.80">
    <property type="entry name" value="Glycosidases"/>
    <property type="match status" value="1"/>
</dbReference>
<dbReference type="FunFam" id="3.20.20.80:FF:000004">
    <property type="entry name" value="Beta-glucosidase 6-phospho-beta-glucosidase"/>
    <property type="match status" value="1"/>
</dbReference>
<dbReference type="GO" id="GO:0030245">
    <property type="term" value="P:cellulose catabolic process"/>
    <property type="evidence" value="ECO:0007669"/>
    <property type="project" value="UniProtKB-KW"/>
</dbReference>
<evidence type="ECO:0000313" key="14">
    <source>
        <dbReference type="EMBL" id="TNC46660.1"/>
    </source>
</evidence>
<keyword evidence="6" id="KW-0119">Carbohydrate metabolism</keyword>
<evidence type="ECO:0000256" key="6">
    <source>
        <dbReference type="ARBA" id="ARBA00023277"/>
    </source>
</evidence>
<protein>
    <recommendedName>
        <fullName evidence="3 12">Beta-glucosidase</fullName>
        <ecNumber evidence="3 12">3.2.1.21</ecNumber>
    </recommendedName>
</protein>
<sequence length="468" mass="50551">MTDVVTDPLTTLAASFPSDFVFGAATAAYQIEGAIAEDGRTPSIWDTFAAQPGRVVNGDTGEVAVDHYHRMPSDVELMSDLGLGAYRFSISWPRVQPGGSGPVNAPGLAFYDRLVDTLLDRGIAPWATLYHWDLPLELEQAGGWPERDTAARFAEYAGTVAEALGDRLHGLITLNEPWCSAFLGYGNGIHAPGRTDGAASLAAAHHLLLGHGLAAQAIRAASPTTPLGITLNLYPTSPALPEGYDGPDRAAYDDAVRRVDGISNRWFLDPVFGRGYPADVVEDVRTTSALEFVQDGDTDVIAAPLDFLGINYYTRHMVAPGAYPGTASVEFRKRGLPTTAMGWEVDPQGLYDVLRRVHDDYPETPIYVTENGAAYDDVVSVGGQVHDPERVAYLQGHLEAMARLAADGVPVAGYFAWSLMDNFEWAEGYAKRFGLVHVDYATQARTPKDSAHWYSALLAAHRDGILDA</sequence>
<evidence type="ECO:0000256" key="9">
    <source>
        <dbReference type="PIRSR" id="PIRSR617736-1"/>
    </source>
</evidence>
<evidence type="ECO:0000256" key="8">
    <source>
        <dbReference type="ARBA" id="ARBA00023326"/>
    </source>
</evidence>
<evidence type="ECO:0000256" key="2">
    <source>
        <dbReference type="ARBA" id="ARBA00010838"/>
    </source>
</evidence>
<dbReference type="SUPFAM" id="SSF51445">
    <property type="entry name" value="(Trans)glycosidases"/>
    <property type="match status" value="1"/>
</dbReference>
<feature type="binding site" evidence="10">
    <location>
        <position position="313"/>
    </location>
    <ligand>
        <name>substrate</name>
    </ligand>
</feature>
<dbReference type="GO" id="GO:0005829">
    <property type="term" value="C:cytosol"/>
    <property type="evidence" value="ECO:0007669"/>
    <property type="project" value="TreeGrafter"/>
</dbReference>
<evidence type="ECO:0000313" key="13">
    <source>
        <dbReference type="EMBL" id="TNC43626.1"/>
    </source>
</evidence>
<gene>
    <name evidence="14" type="ORF">FHE65_12035</name>
    <name evidence="13" type="ORF">FHE65_18400</name>
</gene>